<reference evidence="3" key="1">
    <citation type="journal article" date="2019" name="Int. J. Syst. Evol. Microbiol.">
        <title>The Global Catalogue of Microorganisms (GCM) 10K type strain sequencing project: providing services to taxonomists for standard genome sequencing and annotation.</title>
        <authorList>
            <consortium name="The Broad Institute Genomics Platform"/>
            <consortium name="The Broad Institute Genome Sequencing Center for Infectious Disease"/>
            <person name="Wu L."/>
            <person name="Ma J."/>
        </authorList>
    </citation>
    <scope>NUCLEOTIDE SEQUENCE [LARGE SCALE GENOMIC DNA]</scope>
    <source>
        <strain evidence="3">WYCCWR 12678</strain>
    </source>
</reference>
<dbReference type="RefSeq" id="WP_380025704.1">
    <property type="nucleotide sequence ID" value="NZ_JBHSHC010000088.1"/>
</dbReference>
<evidence type="ECO:0000313" key="3">
    <source>
        <dbReference type="Proteomes" id="UP001596002"/>
    </source>
</evidence>
<gene>
    <name evidence="2" type="ORF">ACFO8Q_10460</name>
</gene>
<evidence type="ECO:0000256" key="1">
    <source>
        <dbReference type="SAM" id="Phobius"/>
    </source>
</evidence>
<comment type="caution">
    <text evidence="2">The sequence shown here is derived from an EMBL/GenBank/DDBJ whole genome shotgun (WGS) entry which is preliminary data.</text>
</comment>
<keyword evidence="1" id="KW-0472">Membrane</keyword>
<sequence length="131" mass="14834">MFRILLLLFIIVPTIEIYFLVQIGKVIGGWQTVFLVLLTSGLGAYLAKSQGRATWSRLQKELSMGRPPGNTLLDGVCVLIGGVLLLTPGFFTDILGLILLLPPTREPVKRILRRWLEKQLSKGTWITFRRW</sequence>
<dbReference type="EMBL" id="JBHSHC010000088">
    <property type="protein sequence ID" value="MFC4767780.1"/>
    <property type="molecule type" value="Genomic_DNA"/>
</dbReference>
<evidence type="ECO:0000313" key="2">
    <source>
        <dbReference type="EMBL" id="MFC4767780.1"/>
    </source>
</evidence>
<feature type="transmembrane region" description="Helical" evidence="1">
    <location>
        <begin position="72"/>
        <end position="101"/>
    </location>
</feature>
<accession>A0ABV9Q559</accession>
<organism evidence="2 3">
    <name type="scientific">Effusibacillus consociatus</name>
    <dbReference type="NCBI Taxonomy" id="1117041"/>
    <lineage>
        <taxon>Bacteria</taxon>
        <taxon>Bacillati</taxon>
        <taxon>Bacillota</taxon>
        <taxon>Bacilli</taxon>
        <taxon>Bacillales</taxon>
        <taxon>Alicyclobacillaceae</taxon>
        <taxon>Effusibacillus</taxon>
    </lineage>
</organism>
<keyword evidence="3" id="KW-1185">Reference proteome</keyword>
<dbReference type="PANTHER" id="PTHR35335:SF1">
    <property type="entry name" value="UPF0716 PROTEIN FXSA"/>
    <property type="match status" value="1"/>
</dbReference>
<dbReference type="Proteomes" id="UP001596002">
    <property type="component" value="Unassembled WGS sequence"/>
</dbReference>
<proteinExistence type="predicted"/>
<name>A0ABV9Q559_9BACL</name>
<keyword evidence="1" id="KW-0812">Transmembrane</keyword>
<feature type="transmembrane region" description="Helical" evidence="1">
    <location>
        <begin position="27"/>
        <end position="47"/>
    </location>
</feature>
<dbReference type="PANTHER" id="PTHR35335">
    <property type="entry name" value="UPF0716 PROTEIN FXSA"/>
    <property type="match status" value="1"/>
</dbReference>
<dbReference type="Pfam" id="PF04186">
    <property type="entry name" value="FxsA"/>
    <property type="match status" value="1"/>
</dbReference>
<keyword evidence="1" id="KW-1133">Transmembrane helix</keyword>
<protein>
    <submittedName>
        <fullName evidence="2">FxsA family protein</fullName>
    </submittedName>
</protein>
<dbReference type="InterPro" id="IPR007313">
    <property type="entry name" value="FxsA"/>
</dbReference>
<dbReference type="NCBIfam" id="NF008528">
    <property type="entry name" value="PRK11463.1-2"/>
    <property type="match status" value="1"/>
</dbReference>